<dbReference type="NCBIfam" id="TIGR01599">
    <property type="entry name" value="PYST-A"/>
    <property type="match status" value="1"/>
</dbReference>
<keyword evidence="3" id="KW-1185">Reference proteome</keyword>
<dbReference type="InterPro" id="IPR006486">
    <property type="entry name" value="PYST_A"/>
</dbReference>
<dbReference type="OMA" id="WDENGTK"/>
<evidence type="ECO:0000259" key="1">
    <source>
        <dbReference type="Pfam" id="PF01852"/>
    </source>
</evidence>
<dbReference type="GO" id="GO:0008289">
    <property type="term" value="F:lipid binding"/>
    <property type="evidence" value="ECO:0007669"/>
    <property type="project" value="InterPro"/>
</dbReference>
<dbReference type="VEuPathDB" id="PlasmoDB:PmUG01_12053400"/>
<dbReference type="Pfam" id="PF01852">
    <property type="entry name" value="START"/>
    <property type="match status" value="1"/>
</dbReference>
<evidence type="ECO:0000313" key="2">
    <source>
        <dbReference type="EMBL" id="SCO93937.1"/>
    </source>
</evidence>
<proteinExistence type="predicted"/>
<name>A0A1D3SPY2_PLAMA</name>
<dbReference type="SUPFAM" id="SSF55961">
    <property type="entry name" value="Bet v1-like"/>
    <property type="match status" value="1"/>
</dbReference>
<accession>A0A1D3SPY2</accession>
<dbReference type="OrthoDB" id="370643at2759"/>
<gene>
    <name evidence="2" type="primary">PmUG01_12053400</name>
    <name evidence="2" type="ORF">PMUG01_12053400</name>
</gene>
<protein>
    <submittedName>
        <fullName evidence="2">Fam-a protein</fullName>
    </submittedName>
</protein>
<dbReference type="InterPro" id="IPR023393">
    <property type="entry name" value="START-like_dom_sf"/>
</dbReference>
<evidence type="ECO:0000313" key="3">
    <source>
        <dbReference type="Proteomes" id="UP000219813"/>
    </source>
</evidence>
<dbReference type="Proteomes" id="UP000219813">
    <property type="component" value="Chromosome 12"/>
</dbReference>
<dbReference type="EMBL" id="LT594633">
    <property type="protein sequence ID" value="SCO93937.1"/>
    <property type="molecule type" value="Genomic_DNA"/>
</dbReference>
<dbReference type="RefSeq" id="XP_028863214.1">
    <property type="nucleotide sequence ID" value="XM_029006757.1"/>
</dbReference>
<dbReference type="GeneID" id="39870523"/>
<feature type="domain" description="START" evidence="1">
    <location>
        <begin position="43"/>
        <end position="175"/>
    </location>
</feature>
<dbReference type="Gene3D" id="3.30.530.20">
    <property type="match status" value="1"/>
</dbReference>
<dbReference type="KEGG" id="pmal:PMUG01_12053400"/>
<organism evidence="2 3">
    <name type="scientific">Plasmodium malariae</name>
    <dbReference type="NCBI Taxonomy" id="5858"/>
    <lineage>
        <taxon>Eukaryota</taxon>
        <taxon>Sar</taxon>
        <taxon>Alveolata</taxon>
        <taxon>Apicomplexa</taxon>
        <taxon>Aconoidasida</taxon>
        <taxon>Haemosporida</taxon>
        <taxon>Plasmodiidae</taxon>
        <taxon>Plasmodium</taxon>
        <taxon>Plasmodium (Plasmodium)</taxon>
    </lineage>
</organism>
<reference evidence="2 3" key="1">
    <citation type="submission" date="2016-06" db="EMBL/GenBank/DDBJ databases">
        <authorList>
            <consortium name="Pathogen Informatics"/>
        </authorList>
    </citation>
    <scope>NUCLEOTIDE SEQUENCE [LARGE SCALE GENOMIC DNA]</scope>
</reference>
<dbReference type="AlphaFoldDB" id="A0A1D3SPY2"/>
<sequence length="258" mass="29979">MRSNSVNNEVDMEEKIKKMKHLVCKNKEEIKKVNEIITEADKLLYKFAVEDNDYNKYSSIDKESHLYFKKVKNTDVGKLSLIFHDSSKLEKLIRVIWDENGTKKFDPHFIEGKILRVYDKDLILIQQSYKGTLGNEGRYFYTLAHKKKINSESYIITCVSLNVNDNNKKGKSSFVNPFISSVNSFSIDIECDQEIMNSSLKKMFINLSGYYIKKENTSMKLTYISSIELDTSSLIPQFIIRKIKASKMSLLTMLKNNI</sequence>
<dbReference type="InterPro" id="IPR002913">
    <property type="entry name" value="START_lipid-bd_dom"/>
</dbReference>